<reference evidence="4 5" key="1">
    <citation type="submission" date="2019-04" db="EMBL/GenBank/DDBJ databases">
        <title>Crenobacter sp. nov.</title>
        <authorList>
            <person name="Shi S."/>
        </authorList>
    </citation>
    <scope>NUCLEOTIDE SEQUENCE [LARGE SCALE GENOMIC DNA]</scope>
    <source>
        <strain evidence="4 5">GY 70310</strain>
    </source>
</reference>
<accession>A0A4T0UKN0</accession>
<sequence>MPEPAMLRIRPARVNDAKALVALHYAAVHAVSPGHYTPAQLAAWSPLPDAARHAWLRGVICTPTLRVLVGEVDGQPCGFAIADLAEGRVNALYVAPAHAGCGLGRALLAACEHALQAQGHAQGTVRASLNAEAFYAAAGYRALGPALQPLADGSALPCVEMSRPLI</sequence>
<name>A0A4T0UKN0_9NEIS</name>
<proteinExistence type="predicted"/>
<dbReference type="InterPro" id="IPR016181">
    <property type="entry name" value="Acyl_CoA_acyltransferase"/>
</dbReference>
<dbReference type="PANTHER" id="PTHR43877">
    <property type="entry name" value="AMINOALKYLPHOSPHONATE N-ACETYLTRANSFERASE-RELATED-RELATED"/>
    <property type="match status" value="1"/>
</dbReference>
<dbReference type="PANTHER" id="PTHR43877:SF1">
    <property type="entry name" value="ACETYLTRANSFERASE"/>
    <property type="match status" value="1"/>
</dbReference>
<evidence type="ECO:0000256" key="1">
    <source>
        <dbReference type="ARBA" id="ARBA00022679"/>
    </source>
</evidence>
<dbReference type="Gene3D" id="3.40.630.30">
    <property type="match status" value="1"/>
</dbReference>
<dbReference type="SUPFAM" id="SSF55729">
    <property type="entry name" value="Acyl-CoA N-acyltransferases (Nat)"/>
    <property type="match status" value="1"/>
</dbReference>
<dbReference type="PROSITE" id="PS51186">
    <property type="entry name" value="GNAT"/>
    <property type="match status" value="1"/>
</dbReference>
<dbReference type="Proteomes" id="UP000308891">
    <property type="component" value="Unassembled WGS sequence"/>
</dbReference>
<feature type="domain" description="N-acetyltransferase" evidence="3">
    <location>
        <begin position="7"/>
        <end position="166"/>
    </location>
</feature>
<evidence type="ECO:0000256" key="2">
    <source>
        <dbReference type="ARBA" id="ARBA00023315"/>
    </source>
</evidence>
<dbReference type="GO" id="GO:0016747">
    <property type="term" value="F:acyltransferase activity, transferring groups other than amino-acyl groups"/>
    <property type="evidence" value="ECO:0007669"/>
    <property type="project" value="InterPro"/>
</dbReference>
<dbReference type="InterPro" id="IPR050832">
    <property type="entry name" value="Bact_Acetyltransf"/>
</dbReference>
<evidence type="ECO:0000313" key="5">
    <source>
        <dbReference type="Proteomes" id="UP000308891"/>
    </source>
</evidence>
<dbReference type="EMBL" id="STGJ01000018">
    <property type="protein sequence ID" value="TIC79209.1"/>
    <property type="molecule type" value="Genomic_DNA"/>
</dbReference>
<gene>
    <name evidence="4" type="ORF">E5K04_13995</name>
</gene>
<dbReference type="CDD" id="cd04301">
    <property type="entry name" value="NAT_SF"/>
    <property type="match status" value="1"/>
</dbReference>
<dbReference type="AlphaFoldDB" id="A0A4T0UKN0"/>
<keyword evidence="5" id="KW-1185">Reference proteome</keyword>
<keyword evidence="2" id="KW-0012">Acyltransferase</keyword>
<organism evidence="4 5">
    <name type="scientific">Crenobacter intestini</name>
    <dbReference type="NCBI Taxonomy" id="2563443"/>
    <lineage>
        <taxon>Bacteria</taxon>
        <taxon>Pseudomonadati</taxon>
        <taxon>Pseudomonadota</taxon>
        <taxon>Betaproteobacteria</taxon>
        <taxon>Neisseriales</taxon>
        <taxon>Neisseriaceae</taxon>
        <taxon>Crenobacter</taxon>
    </lineage>
</organism>
<evidence type="ECO:0000259" key="3">
    <source>
        <dbReference type="PROSITE" id="PS51186"/>
    </source>
</evidence>
<protein>
    <submittedName>
        <fullName evidence="4">GNAT family N-acetyltransferase</fullName>
    </submittedName>
</protein>
<comment type="caution">
    <text evidence="4">The sequence shown here is derived from an EMBL/GenBank/DDBJ whole genome shotgun (WGS) entry which is preliminary data.</text>
</comment>
<dbReference type="Pfam" id="PF13673">
    <property type="entry name" value="Acetyltransf_10"/>
    <property type="match status" value="1"/>
</dbReference>
<keyword evidence="1 4" id="KW-0808">Transferase</keyword>
<dbReference type="OrthoDB" id="5355033at2"/>
<evidence type="ECO:0000313" key="4">
    <source>
        <dbReference type="EMBL" id="TIC79209.1"/>
    </source>
</evidence>
<dbReference type="InterPro" id="IPR000182">
    <property type="entry name" value="GNAT_dom"/>
</dbReference>